<reference evidence="8 10" key="2">
    <citation type="submission" date="2019-09" db="EMBL/GenBank/DDBJ databases">
        <title>Genome sequencing of Lactobacillus acetotolerans.</title>
        <authorList>
            <person name="Kim K."/>
        </authorList>
    </citation>
    <scope>NUCLEOTIDE SEQUENCE [LARGE SCALE GENOMIC DNA]</scope>
    <source>
        <strain evidence="8 10">LA749</strain>
    </source>
</reference>
<evidence type="ECO:0000256" key="2">
    <source>
        <dbReference type="ARBA" id="ARBA00023315"/>
    </source>
</evidence>
<keyword evidence="1 4" id="KW-0808">Transferase</keyword>
<accession>A0A0D6A2N5</accession>
<dbReference type="InterPro" id="IPR001227">
    <property type="entry name" value="Ac_transferase_dom_sf"/>
</dbReference>
<dbReference type="InterPro" id="IPR016036">
    <property type="entry name" value="Malonyl_transacylase_ACP-bd"/>
</dbReference>
<dbReference type="Proteomes" id="UP000325393">
    <property type="component" value="Chromosome"/>
</dbReference>
<proteinExistence type="inferred from homology"/>
<dbReference type="InterPro" id="IPR016035">
    <property type="entry name" value="Acyl_Trfase/lysoPLipase"/>
</dbReference>
<dbReference type="PANTHER" id="PTHR42681">
    <property type="entry name" value="MALONYL-COA-ACYL CARRIER PROTEIN TRANSACYLASE, MITOCHONDRIAL"/>
    <property type="match status" value="1"/>
</dbReference>
<evidence type="ECO:0000313" key="8">
    <source>
        <dbReference type="EMBL" id="QFG51069.1"/>
    </source>
</evidence>
<reference evidence="7 9" key="1">
    <citation type="submission" date="2015-03" db="EMBL/GenBank/DDBJ databases">
        <title>Complete genome sequence of Lactobacillus acetotolerans NBRC 13120.</title>
        <authorList>
            <person name="Toh H."/>
            <person name="Morita H."/>
            <person name="Fujita N."/>
        </authorList>
    </citation>
    <scope>NUCLEOTIDE SEQUENCE [LARGE SCALE GENOMIC DNA]</scope>
    <source>
        <strain evidence="7 9">NBRC 13120</strain>
    </source>
</reference>
<gene>
    <name evidence="8" type="ORF">LA749_03275</name>
    <name evidence="7" type="ORF">LBAT_0612</name>
</gene>
<comment type="similarity">
    <text evidence="4">Belongs to the fabD family.</text>
</comment>
<name>A0A0D6A2N5_9LACO</name>
<evidence type="ECO:0000313" key="7">
    <source>
        <dbReference type="EMBL" id="BAQ57001.1"/>
    </source>
</evidence>
<evidence type="ECO:0000256" key="5">
    <source>
        <dbReference type="PIRSR" id="PIRSR000446-1"/>
    </source>
</evidence>
<dbReference type="InterPro" id="IPR024925">
    <property type="entry name" value="Malonyl_CoA-ACP_transAc"/>
</dbReference>
<dbReference type="GO" id="GO:0004314">
    <property type="term" value="F:[acyl-carrier-protein] S-malonyltransferase activity"/>
    <property type="evidence" value="ECO:0007669"/>
    <property type="project" value="UniProtKB-EC"/>
</dbReference>
<dbReference type="InterPro" id="IPR014043">
    <property type="entry name" value="Acyl_transferase_dom"/>
</dbReference>
<dbReference type="GO" id="GO:0005829">
    <property type="term" value="C:cytosol"/>
    <property type="evidence" value="ECO:0007669"/>
    <property type="project" value="TreeGrafter"/>
</dbReference>
<sequence length="305" mass="33151">MKIAYLFSGQGSQFAQMGQDLYQSEPVYKQTVDEASDVLDLNFKDAKVFDDPKNVQTAIVTMSTGLFRLLNKELPVSVGACGLSLGEYSALISAVAIDFAPALKLVNDRSHYMAEAGQEHPGKMAAVLKANPQVLGDAIQAASKVGTVVPANFNTDEQVVIGGFKQGVDAASKYLKSHGAKIVIPLKVAVASHTPLMQSASDQLSKRLQSVTFKQPEFPVISNTTSQEFELNDIKQILTEQLIKPTHFENCVRKLFALGADTFIELGPGKTLTKLAMKNLKGKKVNFYHVDSSESLNKLREELGD</sequence>
<dbReference type="SUPFAM" id="SSF55048">
    <property type="entry name" value="Probable ACP-binding domain of malonyl-CoA ACP transacylase"/>
    <property type="match status" value="1"/>
</dbReference>
<evidence type="ECO:0000313" key="10">
    <source>
        <dbReference type="Proteomes" id="UP000325393"/>
    </source>
</evidence>
<evidence type="ECO:0000259" key="6">
    <source>
        <dbReference type="SMART" id="SM00827"/>
    </source>
</evidence>
<dbReference type="OrthoDB" id="9805460at2"/>
<keyword evidence="9" id="KW-1185">Reference proteome</keyword>
<dbReference type="PATRIC" id="fig|1600.4.peg.627"/>
<evidence type="ECO:0000256" key="3">
    <source>
        <dbReference type="ARBA" id="ARBA00048462"/>
    </source>
</evidence>
<dbReference type="Pfam" id="PF00698">
    <property type="entry name" value="Acyl_transf_1"/>
    <property type="match status" value="1"/>
</dbReference>
<dbReference type="RefSeq" id="WP_054681980.1">
    <property type="nucleotide sequence ID" value="NZ_AP014808.1"/>
</dbReference>
<dbReference type="EMBL" id="AP014808">
    <property type="protein sequence ID" value="BAQ57001.1"/>
    <property type="molecule type" value="Genomic_DNA"/>
</dbReference>
<dbReference type="STRING" id="1600.LBAT_0612"/>
<protein>
    <recommendedName>
        <fullName evidence="4">Malonyl CoA-acyl carrier protein transacylase</fullName>
        <ecNumber evidence="4">2.3.1.39</ecNumber>
    </recommendedName>
</protein>
<dbReference type="Gene3D" id="3.40.366.10">
    <property type="entry name" value="Malonyl-Coenzyme A Acyl Carrier Protein, domain 2"/>
    <property type="match status" value="1"/>
</dbReference>
<feature type="domain" description="Malonyl-CoA:ACP transacylase (MAT)" evidence="6">
    <location>
        <begin position="6"/>
        <end position="299"/>
    </location>
</feature>
<comment type="catalytic activity">
    <reaction evidence="3 4">
        <text>holo-[ACP] + malonyl-CoA = malonyl-[ACP] + CoA</text>
        <dbReference type="Rhea" id="RHEA:41792"/>
        <dbReference type="Rhea" id="RHEA-COMP:9623"/>
        <dbReference type="Rhea" id="RHEA-COMP:9685"/>
        <dbReference type="ChEBI" id="CHEBI:57287"/>
        <dbReference type="ChEBI" id="CHEBI:57384"/>
        <dbReference type="ChEBI" id="CHEBI:64479"/>
        <dbReference type="ChEBI" id="CHEBI:78449"/>
        <dbReference type="EC" id="2.3.1.39"/>
    </reaction>
</comment>
<dbReference type="KEGG" id="lae:LBAT_0612"/>
<evidence type="ECO:0000256" key="4">
    <source>
        <dbReference type="PIRNR" id="PIRNR000446"/>
    </source>
</evidence>
<feature type="active site" evidence="5">
    <location>
        <position position="193"/>
    </location>
</feature>
<dbReference type="Proteomes" id="UP000035709">
    <property type="component" value="Chromosome"/>
</dbReference>
<dbReference type="PIRSF" id="PIRSF000446">
    <property type="entry name" value="Mct"/>
    <property type="match status" value="1"/>
</dbReference>
<organism evidence="7 9">
    <name type="scientific">Lactobacillus acetotolerans</name>
    <dbReference type="NCBI Taxonomy" id="1600"/>
    <lineage>
        <taxon>Bacteria</taxon>
        <taxon>Bacillati</taxon>
        <taxon>Bacillota</taxon>
        <taxon>Bacilli</taxon>
        <taxon>Lactobacillales</taxon>
        <taxon>Lactobacillaceae</taxon>
        <taxon>Lactobacillus</taxon>
    </lineage>
</organism>
<dbReference type="PANTHER" id="PTHR42681:SF1">
    <property type="entry name" value="MALONYL-COA-ACYL CARRIER PROTEIN TRANSACYLASE, MITOCHONDRIAL"/>
    <property type="match status" value="1"/>
</dbReference>
<dbReference type="InterPro" id="IPR050858">
    <property type="entry name" value="Mal-CoA-ACP_Trans/PKS_FabD"/>
</dbReference>
<dbReference type="EMBL" id="CP044496">
    <property type="protein sequence ID" value="QFG51069.1"/>
    <property type="molecule type" value="Genomic_DNA"/>
</dbReference>
<dbReference type="EC" id="2.3.1.39" evidence="4"/>
<dbReference type="GeneID" id="78212002"/>
<evidence type="ECO:0000313" key="9">
    <source>
        <dbReference type="Proteomes" id="UP000035709"/>
    </source>
</evidence>
<dbReference type="AlphaFoldDB" id="A0A0D6A2N5"/>
<dbReference type="SMART" id="SM00827">
    <property type="entry name" value="PKS_AT"/>
    <property type="match status" value="1"/>
</dbReference>
<dbReference type="Gene3D" id="3.30.70.250">
    <property type="entry name" value="Malonyl-CoA ACP transacylase, ACP-binding"/>
    <property type="match status" value="1"/>
</dbReference>
<keyword evidence="2 4" id="KW-0012">Acyltransferase</keyword>
<dbReference type="SUPFAM" id="SSF52151">
    <property type="entry name" value="FabD/lysophospholipase-like"/>
    <property type="match status" value="1"/>
</dbReference>
<evidence type="ECO:0000256" key="1">
    <source>
        <dbReference type="ARBA" id="ARBA00022679"/>
    </source>
</evidence>
<feature type="active site" evidence="5">
    <location>
        <position position="84"/>
    </location>
</feature>
<dbReference type="GO" id="GO:0006633">
    <property type="term" value="P:fatty acid biosynthetic process"/>
    <property type="evidence" value="ECO:0007669"/>
    <property type="project" value="TreeGrafter"/>
</dbReference>